<dbReference type="Proteomes" id="UP000525652">
    <property type="component" value="Unassembled WGS sequence"/>
</dbReference>
<dbReference type="InterPro" id="IPR039513">
    <property type="entry name" value="PL-6"/>
</dbReference>
<evidence type="ECO:0000313" key="3">
    <source>
        <dbReference type="Proteomes" id="UP000525652"/>
    </source>
</evidence>
<gene>
    <name evidence="2" type="ORF">H5P30_00400</name>
</gene>
<proteinExistence type="predicted"/>
<name>A0A7X1AV20_9BACT</name>
<keyword evidence="3" id="KW-1185">Reference proteome</keyword>
<dbReference type="SUPFAM" id="SSF51126">
    <property type="entry name" value="Pectin lyase-like"/>
    <property type="match status" value="1"/>
</dbReference>
<feature type="region of interest" description="Disordered" evidence="1">
    <location>
        <begin position="322"/>
        <end position="344"/>
    </location>
</feature>
<dbReference type="Pfam" id="PF14592">
    <property type="entry name" value="Chondroitinas_B"/>
    <property type="match status" value="1"/>
</dbReference>
<dbReference type="Gene3D" id="2.160.20.10">
    <property type="entry name" value="Single-stranded right-handed beta-helix, Pectin lyase-like"/>
    <property type="match status" value="1"/>
</dbReference>
<reference evidence="2 3" key="1">
    <citation type="submission" date="2020-07" db="EMBL/GenBank/DDBJ databases">
        <authorList>
            <person name="Feng X."/>
        </authorList>
    </citation>
    <scope>NUCLEOTIDE SEQUENCE [LARGE SCALE GENOMIC DNA]</scope>
    <source>
        <strain evidence="2 3">JCM14086</strain>
    </source>
</reference>
<protein>
    <submittedName>
        <fullName evidence="2">Right-handed parallel beta-helix repeat-containing protein</fullName>
    </submittedName>
</protein>
<comment type="caution">
    <text evidence="2">The sequence shown here is derived from an EMBL/GenBank/DDBJ whole genome shotgun (WGS) entry which is preliminary data.</text>
</comment>
<dbReference type="AlphaFoldDB" id="A0A7X1AV20"/>
<organism evidence="2 3">
    <name type="scientific">Puniceicoccus vermicola</name>
    <dbReference type="NCBI Taxonomy" id="388746"/>
    <lineage>
        <taxon>Bacteria</taxon>
        <taxon>Pseudomonadati</taxon>
        <taxon>Verrucomicrobiota</taxon>
        <taxon>Opitutia</taxon>
        <taxon>Puniceicoccales</taxon>
        <taxon>Puniceicoccaceae</taxon>
        <taxon>Puniceicoccus</taxon>
    </lineage>
</organism>
<dbReference type="InterPro" id="IPR011050">
    <property type="entry name" value="Pectin_lyase_fold/virulence"/>
</dbReference>
<accession>A0A7X1AV20</accession>
<evidence type="ECO:0000256" key="1">
    <source>
        <dbReference type="SAM" id="MobiDB-lite"/>
    </source>
</evidence>
<dbReference type="EMBL" id="JACHVA010000006">
    <property type="protein sequence ID" value="MBC2600234.1"/>
    <property type="molecule type" value="Genomic_DNA"/>
</dbReference>
<sequence length="344" mass="36575">MDEATHCEVGYCSFTNDDNSAETTNQQLIQMLRSDSTGPDYHYIHHNYFADVTPGADENGFETIQLFHGAEGGRGASRTVVEANVFERCSGETEIVSVKCSENIIRHNVFLECRGGLVVRKGSGNLIDGNVFLGKHAAGTGGIRFQGAGQTVINNYMAGLAHSAITLHNGDPENYYDPVTSAVIASNTVVDCVRAVNIGLRHPKRDSSIPPSGVVFTNNILETSGAPIFDPDSSMKNWTLEGNLVSGSFPQSDVPTGILFENPLLLTLSFGIRVPEEGSPAIGQAQGSYPQVTHDVFGSSRPVEGKTIGAVEKVLDRLPVSRDTVGPEAAPDALSMAGHDGGTL</sequence>
<dbReference type="InterPro" id="IPR012334">
    <property type="entry name" value="Pectin_lyas_fold"/>
</dbReference>
<evidence type="ECO:0000313" key="2">
    <source>
        <dbReference type="EMBL" id="MBC2600234.1"/>
    </source>
</evidence>